<dbReference type="HOGENOM" id="CLU_017028_7_3_11"/>
<evidence type="ECO:0000313" key="4">
    <source>
        <dbReference type="EMBL" id="EJD64980.1"/>
    </source>
</evidence>
<evidence type="ECO:0000259" key="3">
    <source>
        <dbReference type="Pfam" id="PF00496"/>
    </source>
</evidence>
<accession>J0D4W1</accession>
<proteinExistence type="predicted"/>
<feature type="compositionally biased region" description="Polar residues" evidence="1">
    <location>
        <begin position="54"/>
        <end position="66"/>
    </location>
</feature>
<feature type="domain" description="Solute-binding protein family 5" evidence="3">
    <location>
        <begin position="231"/>
        <end position="555"/>
    </location>
</feature>
<dbReference type="STRING" id="857290.HMPREF9156_00855"/>
<dbReference type="Pfam" id="PF00496">
    <property type="entry name" value="SBP_bac_5"/>
    <property type="match status" value="1"/>
</dbReference>
<feature type="region of interest" description="Disordered" evidence="1">
    <location>
        <begin position="1"/>
        <end position="127"/>
    </location>
</feature>
<dbReference type="InterPro" id="IPR039424">
    <property type="entry name" value="SBP_5"/>
</dbReference>
<name>J0D4W1_9BIFI</name>
<dbReference type="Gene3D" id="3.40.190.10">
    <property type="entry name" value="Periplasmic binding protein-like II"/>
    <property type="match status" value="1"/>
</dbReference>
<dbReference type="EMBL" id="AGZS01000003">
    <property type="protein sequence ID" value="EJD64980.1"/>
    <property type="molecule type" value="Genomic_DNA"/>
</dbReference>
<dbReference type="InterPro" id="IPR000914">
    <property type="entry name" value="SBP_5_dom"/>
</dbReference>
<keyword evidence="2" id="KW-0472">Membrane</keyword>
<keyword evidence="2" id="KW-1133">Transmembrane helix</keyword>
<feature type="compositionally biased region" description="Basic and acidic residues" evidence="1">
    <location>
        <begin position="1"/>
        <end position="24"/>
    </location>
</feature>
<evidence type="ECO:0000256" key="1">
    <source>
        <dbReference type="SAM" id="MobiDB-lite"/>
    </source>
</evidence>
<keyword evidence="5" id="KW-1185">Reference proteome</keyword>
<dbReference type="Gene3D" id="3.90.76.10">
    <property type="entry name" value="Dipeptide-binding Protein, Domain 1"/>
    <property type="match status" value="1"/>
</dbReference>
<protein>
    <recommendedName>
        <fullName evidence="3">Solute-binding protein family 5 domain-containing protein</fullName>
    </recommendedName>
</protein>
<dbReference type="AlphaFoldDB" id="J0D4W1"/>
<dbReference type="RefSeq" id="WP_007147919.1">
    <property type="nucleotide sequence ID" value="NZ_AKCI01000001.1"/>
</dbReference>
<dbReference type="OrthoDB" id="9796817at2"/>
<dbReference type="Gene3D" id="3.10.105.10">
    <property type="entry name" value="Dipeptide-binding Protein, Domain 3"/>
    <property type="match status" value="1"/>
</dbReference>
<dbReference type="Proteomes" id="UP000006415">
    <property type="component" value="Unassembled WGS sequence"/>
</dbReference>
<feature type="compositionally biased region" description="Basic and acidic residues" evidence="1">
    <location>
        <begin position="39"/>
        <end position="51"/>
    </location>
</feature>
<dbReference type="eggNOG" id="COG0747">
    <property type="taxonomic scope" value="Bacteria"/>
</dbReference>
<comment type="caution">
    <text evidence="4">The sequence shown here is derived from an EMBL/GenBank/DDBJ whole genome shotgun (WGS) entry which is preliminary data.</text>
</comment>
<dbReference type="GO" id="GO:0015833">
    <property type="term" value="P:peptide transport"/>
    <property type="evidence" value="ECO:0007669"/>
    <property type="project" value="TreeGrafter"/>
</dbReference>
<gene>
    <name evidence="4" type="ORF">HMPREF9156_00855</name>
</gene>
<dbReference type="GO" id="GO:1904680">
    <property type="term" value="F:peptide transmembrane transporter activity"/>
    <property type="evidence" value="ECO:0007669"/>
    <property type="project" value="TreeGrafter"/>
</dbReference>
<dbReference type="SUPFAM" id="SSF53850">
    <property type="entry name" value="Periplasmic binding protein-like II"/>
    <property type="match status" value="1"/>
</dbReference>
<evidence type="ECO:0000256" key="2">
    <source>
        <dbReference type="SAM" id="Phobius"/>
    </source>
</evidence>
<evidence type="ECO:0000313" key="5">
    <source>
        <dbReference type="Proteomes" id="UP000006415"/>
    </source>
</evidence>
<dbReference type="PANTHER" id="PTHR30290">
    <property type="entry name" value="PERIPLASMIC BINDING COMPONENT OF ABC TRANSPORTER"/>
    <property type="match status" value="1"/>
</dbReference>
<feature type="transmembrane region" description="Helical" evidence="2">
    <location>
        <begin position="145"/>
        <end position="168"/>
    </location>
</feature>
<reference evidence="4 5" key="1">
    <citation type="submission" date="2012-01" db="EMBL/GenBank/DDBJ databases">
        <title>The Genome Sequence of Scardovia wiggsiae F0424.</title>
        <authorList>
            <consortium name="The Broad Institute Genome Sequencing Platform"/>
            <person name="Earl A."/>
            <person name="Ward D."/>
            <person name="Feldgarden M."/>
            <person name="Gevers D."/>
            <person name="Izard J."/>
            <person name="Ganesan A."/>
            <person name="Baranova O.V."/>
            <person name="Blanton J.M."/>
            <person name="Tanner A.C."/>
            <person name="Mathney J."/>
            <person name="Dewhirst F.E."/>
            <person name="Young S.K."/>
            <person name="Zeng Q."/>
            <person name="Gargeya S."/>
            <person name="Fitzgerald M."/>
            <person name="Haas B."/>
            <person name="Abouelleil A."/>
            <person name="Alvarado L."/>
            <person name="Arachchi H.M."/>
            <person name="Berlin A."/>
            <person name="Chapman S.B."/>
            <person name="Gearin G."/>
            <person name="Goldberg J."/>
            <person name="Griggs A."/>
            <person name="Gujja S."/>
            <person name="Hansen M."/>
            <person name="Heiman D."/>
            <person name="Howarth C."/>
            <person name="Larimer J."/>
            <person name="Lui A."/>
            <person name="MacDonald P.J.P."/>
            <person name="McCowen C."/>
            <person name="Montmayeur A."/>
            <person name="Murphy C."/>
            <person name="Neiman D."/>
            <person name="Pearson M."/>
            <person name="Priest M."/>
            <person name="Roberts A."/>
            <person name="Saif S."/>
            <person name="Shea T."/>
            <person name="Sisk P."/>
            <person name="Stolte C."/>
            <person name="Sykes S."/>
            <person name="Wortman J."/>
            <person name="Nusbaum C."/>
            <person name="Birren B."/>
        </authorList>
    </citation>
    <scope>NUCLEOTIDE SEQUENCE [LARGE SCALE GENOMIC DNA]</scope>
    <source>
        <strain evidence="4 5">F0424</strain>
    </source>
</reference>
<keyword evidence="2" id="KW-0812">Transmembrane</keyword>
<organism evidence="4 5">
    <name type="scientific">Scardovia wiggsiae F0424</name>
    <dbReference type="NCBI Taxonomy" id="857290"/>
    <lineage>
        <taxon>Bacteria</taxon>
        <taxon>Bacillati</taxon>
        <taxon>Actinomycetota</taxon>
        <taxon>Actinomycetes</taxon>
        <taxon>Bifidobacteriales</taxon>
        <taxon>Bifidobacteriaceae</taxon>
        <taxon>Scardovia</taxon>
    </lineage>
</organism>
<sequence length="647" mass="70390">MRFDFGEPTRHSHGIKAEDAERLTMGRKSHNPGNINKPADAEKTILEHSENIEDTVTSSPAPQSTIEPVGTIDPDDSHRRPSQGTATLRRDRRAKGAVRAAHARPAENQQFTGGPASDTASNAVPNSSAASSASAALSPTTPRQWLIFVALTVVFSLIAYIAYGFIIYGKVLLPWQDNTPTVTVGVGVAPKNLNLAASSSDPTSQALLGNVYQPLLQREQTKNIPAQTSPLLKSWSISSNGLEYTFTLKDNVYFSNERKMDANDVVWSLRNGIRKKYPGYDELKDAQSISVSGDNTVKITLSSPKPHLAWLLTGRVGAVYSRAEGGAKDSSAVGTGPYTVKSFEQGRKLQLKARIDHQYRAANTNDVNFAYYSDADAALKDIRSGKIDVYIPPQPVAASAVSQAQKDSSLVADTSDTSTRVALAFNGSADSKFSEQRAREAYRDIVSKPTLINGLGYSASPITGPISTVDPGYEDLSIKYPQDISGARQKLWYFNFTSSTLVYPRSMGPKIGELLKVQFAAAGQKITVKMLDDAEYHTQVEVKKKFDMTLVRYTSGQDLGTIVDPNYFIGFTDAQTDADWAAAQSSRTLSQYYANLTKTAERITDKAALAWLYQENAAVIRRNTISAVKTTSPASYLPLSAGLQKKK</sequence>